<dbReference type="PANTHER" id="PTHR23083">
    <property type="entry name" value="TETRATRICOPEPTIDE REPEAT PROTEIN, TPR"/>
    <property type="match status" value="1"/>
</dbReference>
<sequence length="1185" mass="131053">MTTKADHYAELLENARCEGNWDLVPELVRKVRKHTSSRTCLTLAAETESAISNVTTTATRPSATDTARDLDISNRLPKLERAIEEEGSDADDKFQARVCVGWLHWVVGNYDVALEQLPNLRSDDPKLDFSNLSSEWTHVCALKAAYLRANCLTRNGKRIEALTALESAAPVLKRVESGKFVRKQLRYWAELFLTEYCVRTAEAIENGQVSRQDASTLAPFRSWATFWDAMQAPVTGGLGFKGSVPRRQIWKDYYLALSHVLQNDLPYEPGLVRKIPGHLSTRAQLRSEIKYVEAVYQSLLLSETTFPRADEERTDVEAFAGQLMKNWSVLCGRGWREVDLGQGGRGAISCGVLETLYGAATKTFHSTTILRSLFLVHLSLAEFDLAFKAFDSYLEIIKKGKARMPKTGEAELSLDSDGTVLETMAQGVLALCRYGHQDAGEKARRVGADLEDWLSKLPQIRFPDNIYHSSIAEDVAKGETQPPVAPQIVALAWQAIGLSHAHWSRLTSEAGSRLEIQSKAIRCLRKSLASEFGRSKDLRSFFGLALLLAERRELTAAIELTRSALMSKKSQESGNSLLYGPYWQERSLIPLWHLLALLLSARQDYGMAFRACEGALDEFKDPTVLFGRAEESEFHNEHLNGTGSLSAVESCRGLVDDMDDSEKEGILEIKMTQLALIELTEGPEMAVNASHELLTLFTRLFSNVSSQTLEGRSPPPLPPRTAGTLRTIRGSLFGSHKQERSAPSTRQPSASIFSEKSAAAASRPSTSNSATTSTRPAIQVTSEGDGQAETPRSRRASSSHGPRSDSRRRSSVKKRNRSSSRPEIELAHQPTLVDGDLFFTPAQELDQLGSFALSKSSAAPRLPPSSRGKAASVSSYFAPSSRSGDYTELSVDVTHATPHLLPLIRFSKEKEKRQRMTILIRIWLTVGGFYRRAKMLEDCKAAISEAQKLVEGLETEWQRNELESGGGKTNSWAERRSVEDSWGDVWAELGLLALAQSEPYVARSDFEQALTYCPNHAAATVGLSNLLVDMYCEELHPSPVVAPLVDKHEEVQSQARPKAAGGDVRHSFTALPLGLGPPRPTAGPEPDEPEPGKMYDDQLPAPYKASRLPLVDRLAARDRAFTLLTGLTRLGSGWDDSDAWFALARAYEESGQLDKAKEVLWWCVELEEARGVRDWRCLAGGGYVI</sequence>
<evidence type="ECO:0008006" key="6">
    <source>
        <dbReference type="Google" id="ProtNLM"/>
    </source>
</evidence>
<dbReference type="EMBL" id="LAZP02000432">
    <property type="protein sequence ID" value="PFH57266.1"/>
    <property type="molecule type" value="Genomic_DNA"/>
</dbReference>
<dbReference type="PANTHER" id="PTHR23083:SF464">
    <property type="entry name" value="TETRATRICOPEPTIDE REPEAT DOMAIN 7, ISOFORM A"/>
    <property type="match status" value="1"/>
</dbReference>
<accession>A0A2A9P8V8</accession>
<dbReference type="InterPro" id="IPR019734">
    <property type="entry name" value="TPR_rpt"/>
</dbReference>
<dbReference type="STRING" id="268505.A0A2A9P8V8"/>
<dbReference type="InterPro" id="IPR011990">
    <property type="entry name" value="TPR-like_helical_dom_sf"/>
</dbReference>
<evidence type="ECO:0000256" key="1">
    <source>
        <dbReference type="ARBA" id="ARBA00002550"/>
    </source>
</evidence>
<proteinExistence type="inferred from homology"/>
<comment type="function">
    <text evidence="1">Involved in endocytosis.</text>
</comment>
<evidence type="ECO:0000313" key="4">
    <source>
        <dbReference type="EMBL" id="PFH57266.1"/>
    </source>
</evidence>
<reference evidence="4 5" key="1">
    <citation type="journal article" date="2015" name="BMC Genomics">
        <title>Gene expression during zombie ant biting behavior reflects the complexity underlying fungal parasitic behavioral manipulation.</title>
        <authorList>
            <person name="de Bekker C."/>
            <person name="Ohm R.A."/>
            <person name="Loreto R.G."/>
            <person name="Sebastian A."/>
            <person name="Albert I."/>
            <person name="Merrow M."/>
            <person name="Brachmann A."/>
            <person name="Hughes D.P."/>
        </authorList>
    </citation>
    <scope>NUCLEOTIDE SEQUENCE [LARGE SCALE GENOMIC DNA]</scope>
    <source>
        <strain evidence="4 5">SC16a</strain>
    </source>
</reference>
<comment type="caution">
    <text evidence="4">The sequence shown here is derived from an EMBL/GenBank/DDBJ whole genome shotgun (WGS) entry which is preliminary data.</text>
</comment>
<feature type="region of interest" description="Disordered" evidence="3">
    <location>
        <begin position="1070"/>
        <end position="1098"/>
    </location>
</feature>
<gene>
    <name evidence="4" type="ORF">XA68_15297</name>
</gene>
<dbReference type="SMART" id="SM00028">
    <property type="entry name" value="TPR"/>
    <property type="match status" value="6"/>
</dbReference>
<dbReference type="AlphaFoldDB" id="A0A2A9P8V8"/>
<protein>
    <recommendedName>
        <fullName evidence="6">Filamentation protein</fullName>
    </recommendedName>
</protein>
<evidence type="ECO:0000256" key="2">
    <source>
        <dbReference type="ARBA" id="ARBA00038251"/>
    </source>
</evidence>
<organism evidence="4 5">
    <name type="scientific">Ophiocordyceps unilateralis</name>
    <name type="common">Zombie-ant fungus</name>
    <name type="synonym">Torrubia unilateralis</name>
    <dbReference type="NCBI Taxonomy" id="268505"/>
    <lineage>
        <taxon>Eukaryota</taxon>
        <taxon>Fungi</taxon>
        <taxon>Dikarya</taxon>
        <taxon>Ascomycota</taxon>
        <taxon>Pezizomycotina</taxon>
        <taxon>Sordariomycetes</taxon>
        <taxon>Hypocreomycetidae</taxon>
        <taxon>Hypocreales</taxon>
        <taxon>Ophiocordycipitaceae</taxon>
        <taxon>Ophiocordyceps</taxon>
    </lineage>
</organism>
<dbReference type="Gene3D" id="1.25.40.10">
    <property type="entry name" value="Tetratricopeptide repeat domain"/>
    <property type="match status" value="2"/>
</dbReference>
<name>A0A2A9P8V8_OPHUN</name>
<feature type="compositionally biased region" description="Polar residues" evidence="3">
    <location>
        <begin position="741"/>
        <end position="754"/>
    </location>
</feature>
<dbReference type="SUPFAM" id="SSF48452">
    <property type="entry name" value="TPR-like"/>
    <property type="match status" value="2"/>
</dbReference>
<dbReference type="Proteomes" id="UP000037136">
    <property type="component" value="Unassembled WGS sequence"/>
</dbReference>
<feature type="compositionally biased region" description="Basic residues" evidence="3">
    <location>
        <begin position="809"/>
        <end position="818"/>
    </location>
</feature>
<keyword evidence="5" id="KW-1185">Reference proteome</keyword>
<reference evidence="4 5" key="2">
    <citation type="journal article" date="2017" name="Sci. Rep.">
        <title>Ant-infecting Ophiocordyceps genomes reveal a high diversity of potential behavioral manipulation genes and a possible major role for enterotoxins.</title>
        <authorList>
            <person name="de Bekker C."/>
            <person name="Ohm R.A."/>
            <person name="Evans H.C."/>
            <person name="Brachmann A."/>
            <person name="Hughes D.P."/>
        </authorList>
    </citation>
    <scope>NUCLEOTIDE SEQUENCE [LARGE SCALE GENOMIC DNA]</scope>
    <source>
        <strain evidence="4 5">SC16a</strain>
    </source>
</reference>
<dbReference type="InterPro" id="IPR051722">
    <property type="entry name" value="Endocytosis_PI4K-reg_protein"/>
</dbReference>
<comment type="similarity">
    <text evidence="2">Belongs to the YPP1 family.</text>
</comment>
<dbReference type="OrthoDB" id="29013at2759"/>
<evidence type="ECO:0000256" key="3">
    <source>
        <dbReference type="SAM" id="MobiDB-lite"/>
    </source>
</evidence>
<evidence type="ECO:0000313" key="5">
    <source>
        <dbReference type="Proteomes" id="UP000037136"/>
    </source>
</evidence>
<feature type="compositionally biased region" description="Polar residues" evidence="3">
    <location>
        <begin position="763"/>
        <end position="784"/>
    </location>
</feature>
<feature type="region of interest" description="Disordered" evidence="3">
    <location>
        <begin position="732"/>
        <end position="827"/>
    </location>
</feature>